<feature type="region of interest" description="Disordered" evidence="1">
    <location>
        <begin position="106"/>
        <end position="129"/>
    </location>
</feature>
<accession>A0A8D8DVU4</accession>
<dbReference type="EMBL" id="HBUE01177641">
    <property type="protein sequence ID" value="CAG6518568.1"/>
    <property type="molecule type" value="Transcribed_RNA"/>
</dbReference>
<evidence type="ECO:0000313" key="3">
    <source>
        <dbReference type="EMBL" id="CAG6518568.1"/>
    </source>
</evidence>
<organism evidence="3">
    <name type="scientific">Culex pipiens</name>
    <name type="common">House mosquito</name>
    <dbReference type="NCBI Taxonomy" id="7175"/>
    <lineage>
        <taxon>Eukaryota</taxon>
        <taxon>Metazoa</taxon>
        <taxon>Ecdysozoa</taxon>
        <taxon>Arthropoda</taxon>
        <taxon>Hexapoda</taxon>
        <taxon>Insecta</taxon>
        <taxon>Pterygota</taxon>
        <taxon>Neoptera</taxon>
        <taxon>Endopterygota</taxon>
        <taxon>Diptera</taxon>
        <taxon>Nematocera</taxon>
        <taxon>Culicoidea</taxon>
        <taxon>Culicidae</taxon>
        <taxon>Culicinae</taxon>
        <taxon>Culicini</taxon>
        <taxon>Culex</taxon>
        <taxon>Culex</taxon>
    </lineage>
</organism>
<feature type="compositionally biased region" description="Low complexity" evidence="1">
    <location>
        <begin position="118"/>
        <end position="129"/>
    </location>
</feature>
<dbReference type="EMBL" id="HBUE01283190">
    <property type="protein sequence ID" value="CAG6570106.1"/>
    <property type="molecule type" value="Transcribed_RNA"/>
</dbReference>
<reference evidence="3" key="1">
    <citation type="submission" date="2021-05" db="EMBL/GenBank/DDBJ databases">
        <authorList>
            <person name="Alioto T."/>
            <person name="Alioto T."/>
            <person name="Gomez Garrido J."/>
        </authorList>
    </citation>
    <scope>NUCLEOTIDE SEQUENCE</scope>
</reference>
<dbReference type="EMBL" id="HBUE01177640">
    <property type="protein sequence ID" value="CAG6518567.1"/>
    <property type="molecule type" value="Transcribed_RNA"/>
</dbReference>
<proteinExistence type="predicted"/>
<name>A0A8D8DVU4_CULPI</name>
<keyword evidence="2" id="KW-0732">Signal</keyword>
<dbReference type="EMBL" id="HBUE01283189">
    <property type="protein sequence ID" value="CAG6570105.1"/>
    <property type="molecule type" value="Transcribed_RNA"/>
</dbReference>
<evidence type="ECO:0000256" key="1">
    <source>
        <dbReference type="SAM" id="MobiDB-lite"/>
    </source>
</evidence>
<dbReference type="EMBL" id="HBUE01283192">
    <property type="protein sequence ID" value="CAG6570107.1"/>
    <property type="molecule type" value="Transcribed_RNA"/>
</dbReference>
<sequence>MKFTLGTATALVLAALVSTGSARPEGSAETATSTSTSTSTSTIANGEDVGTTTAVPEESKMSKFFDDVSSAFKSGTAKVKESFESAATSVKDGVLRGYGFVKDKLTGTADPTAAPGNETETSSTAATTSTVAVTPTTKLVSARSITGNSATAKAIGVEPNDEETKDEDRLIFIGDEDTATDAVVPTTTVAAAGASSTVKTKLDDRWIIDGPTACKSGQAVVNGKCKNVF</sequence>
<feature type="signal peptide" evidence="2">
    <location>
        <begin position="1"/>
        <end position="22"/>
    </location>
</feature>
<feature type="region of interest" description="Disordered" evidence="1">
    <location>
        <begin position="22"/>
        <end position="54"/>
    </location>
</feature>
<feature type="compositionally biased region" description="Low complexity" evidence="1">
    <location>
        <begin position="22"/>
        <end position="42"/>
    </location>
</feature>
<feature type="chain" id="PRO_5036260608" evidence="2">
    <location>
        <begin position="23"/>
        <end position="229"/>
    </location>
</feature>
<dbReference type="EMBL" id="HBUE01177643">
    <property type="protein sequence ID" value="CAG6518569.1"/>
    <property type="molecule type" value="Transcribed_RNA"/>
</dbReference>
<evidence type="ECO:0000256" key="2">
    <source>
        <dbReference type="SAM" id="SignalP"/>
    </source>
</evidence>
<protein>
    <submittedName>
        <fullName evidence="3">(northern house mosquito) hypothetical protein</fullName>
    </submittedName>
</protein>
<dbReference type="AlphaFoldDB" id="A0A8D8DVU4"/>